<feature type="non-terminal residue" evidence="7">
    <location>
        <position position="1"/>
    </location>
</feature>
<feature type="non-terminal residue" evidence="7">
    <location>
        <position position="77"/>
    </location>
</feature>
<evidence type="ECO:0000256" key="2">
    <source>
        <dbReference type="ARBA" id="ARBA00022723"/>
    </source>
</evidence>
<keyword evidence="3" id="KW-0560">Oxidoreductase</keyword>
<comment type="caution">
    <text evidence="7">The sequence shown here is derived from an EMBL/GenBank/DDBJ whole genome shotgun (WGS) entry which is preliminary data.</text>
</comment>
<dbReference type="GO" id="GO:0016491">
    <property type="term" value="F:oxidoreductase activity"/>
    <property type="evidence" value="ECO:0007669"/>
    <property type="project" value="UniProtKB-KW"/>
</dbReference>
<dbReference type="Gene3D" id="2.102.10.10">
    <property type="entry name" value="Rieske [2Fe-2S] iron-sulphur domain"/>
    <property type="match status" value="1"/>
</dbReference>
<gene>
    <name evidence="7" type="ORF">GQE99_20205</name>
</gene>
<dbReference type="GO" id="GO:0051537">
    <property type="term" value="F:2 iron, 2 sulfur cluster binding"/>
    <property type="evidence" value="ECO:0007669"/>
    <property type="project" value="UniProtKB-KW"/>
</dbReference>
<accession>A0A845M8W7</accession>
<evidence type="ECO:0000256" key="1">
    <source>
        <dbReference type="ARBA" id="ARBA00022714"/>
    </source>
</evidence>
<dbReference type="EMBL" id="WTUX01000029">
    <property type="protein sequence ID" value="MZR15348.1"/>
    <property type="molecule type" value="Genomic_DNA"/>
</dbReference>
<organism evidence="7 8">
    <name type="scientific">Maritimibacter harenae</name>
    <dbReference type="NCBI Taxonomy" id="2606218"/>
    <lineage>
        <taxon>Bacteria</taxon>
        <taxon>Pseudomonadati</taxon>
        <taxon>Pseudomonadota</taxon>
        <taxon>Alphaproteobacteria</taxon>
        <taxon>Rhodobacterales</taxon>
        <taxon>Roseobacteraceae</taxon>
        <taxon>Maritimibacter</taxon>
    </lineage>
</organism>
<sequence>CGLRCLYHGWKMDVDGNVVAMSSEPEGSPLMDKVKARAYPVREWGGFVWAWLGDRDEMPEFQPPAFAPEEDTKVSIL</sequence>
<keyword evidence="5" id="KW-0411">Iron-sulfur</keyword>
<evidence type="ECO:0000256" key="5">
    <source>
        <dbReference type="ARBA" id="ARBA00023014"/>
    </source>
</evidence>
<dbReference type="GO" id="GO:0046872">
    <property type="term" value="F:metal ion binding"/>
    <property type="evidence" value="ECO:0007669"/>
    <property type="project" value="UniProtKB-KW"/>
</dbReference>
<evidence type="ECO:0000259" key="6">
    <source>
        <dbReference type="PROSITE" id="PS51296"/>
    </source>
</evidence>
<dbReference type="PANTHER" id="PTHR21266:SF59">
    <property type="entry name" value="BLR4922 PROTEIN"/>
    <property type="match status" value="1"/>
</dbReference>
<name>A0A845M8W7_9RHOB</name>
<keyword evidence="2" id="KW-0479">Metal-binding</keyword>
<dbReference type="InterPro" id="IPR050584">
    <property type="entry name" value="Cholesterol_7-desaturase"/>
</dbReference>
<reference evidence="7 8" key="1">
    <citation type="submission" date="2019-12" db="EMBL/GenBank/DDBJ databases">
        <title>Maritimibacter sp. nov. sp. isolated from sea sand.</title>
        <authorList>
            <person name="Kim J."/>
            <person name="Jeong S.E."/>
            <person name="Jung H.S."/>
            <person name="Jeon C.O."/>
        </authorList>
    </citation>
    <scope>NUCLEOTIDE SEQUENCE [LARGE SCALE GENOMIC DNA]</scope>
    <source>
        <strain evidence="7 8">DP07</strain>
    </source>
</reference>
<dbReference type="InterPro" id="IPR017941">
    <property type="entry name" value="Rieske_2Fe-2S"/>
</dbReference>
<keyword evidence="8" id="KW-1185">Reference proteome</keyword>
<keyword evidence="1" id="KW-0001">2Fe-2S</keyword>
<dbReference type="InterPro" id="IPR036922">
    <property type="entry name" value="Rieske_2Fe-2S_sf"/>
</dbReference>
<keyword evidence="4" id="KW-0408">Iron</keyword>
<evidence type="ECO:0000256" key="3">
    <source>
        <dbReference type="ARBA" id="ARBA00023002"/>
    </source>
</evidence>
<protein>
    <submittedName>
        <fullName evidence="7">(2Fe-2S)-binding protein</fullName>
    </submittedName>
</protein>
<dbReference type="PANTHER" id="PTHR21266">
    <property type="entry name" value="IRON-SULFUR DOMAIN CONTAINING PROTEIN"/>
    <property type="match status" value="1"/>
</dbReference>
<dbReference type="SUPFAM" id="SSF50022">
    <property type="entry name" value="ISP domain"/>
    <property type="match status" value="1"/>
</dbReference>
<dbReference type="Proteomes" id="UP000467322">
    <property type="component" value="Unassembled WGS sequence"/>
</dbReference>
<evidence type="ECO:0000313" key="7">
    <source>
        <dbReference type="EMBL" id="MZR15348.1"/>
    </source>
</evidence>
<feature type="domain" description="Rieske" evidence="6">
    <location>
        <begin position="1"/>
        <end position="50"/>
    </location>
</feature>
<evidence type="ECO:0000313" key="8">
    <source>
        <dbReference type="Proteomes" id="UP000467322"/>
    </source>
</evidence>
<dbReference type="PROSITE" id="PS51296">
    <property type="entry name" value="RIESKE"/>
    <property type="match status" value="1"/>
</dbReference>
<dbReference type="AlphaFoldDB" id="A0A845M8W7"/>
<evidence type="ECO:0000256" key="4">
    <source>
        <dbReference type="ARBA" id="ARBA00023004"/>
    </source>
</evidence>
<proteinExistence type="predicted"/>